<comment type="caution">
    <text evidence="2">The sequence shown here is derived from an EMBL/GenBank/DDBJ whole genome shotgun (WGS) entry which is preliminary data.</text>
</comment>
<dbReference type="RefSeq" id="WP_189483121.1">
    <property type="nucleotide sequence ID" value="NZ_BMYR01000008.1"/>
</dbReference>
<organism evidence="2 3">
    <name type="scientific">Alishewanella tabrizica</name>
    <dbReference type="NCBI Taxonomy" id="671278"/>
    <lineage>
        <taxon>Bacteria</taxon>
        <taxon>Pseudomonadati</taxon>
        <taxon>Pseudomonadota</taxon>
        <taxon>Gammaproteobacteria</taxon>
        <taxon>Alteromonadales</taxon>
        <taxon>Alteromonadaceae</taxon>
        <taxon>Alishewanella</taxon>
    </lineage>
</organism>
<sequence>MSTLYFLRHATAEVILPDQDDRARCLIEKGKQQAAKVGQFMVRHDMLPQHVFTSPYPRASETAAIVCEQAKLTSATAVDWLALNTPPLDALEALQRLIPQLSAPSLFVGHEPDLSQLISRMLNAQLPLLEPLLKVRKASLTCLQLNTESTEFTASSAGSNDSATVNWCLQWSVPVKFM</sequence>
<keyword evidence="1" id="KW-0378">Hydrolase</keyword>
<accession>A0ABQ2WMP6</accession>
<dbReference type="Gene3D" id="3.40.50.1240">
    <property type="entry name" value="Phosphoglycerate mutase-like"/>
    <property type="match status" value="1"/>
</dbReference>
<dbReference type="CDD" id="cd07067">
    <property type="entry name" value="HP_PGM_like"/>
    <property type="match status" value="1"/>
</dbReference>
<protein>
    <recommendedName>
        <fullName evidence="4">Phosphohistidine phosphatase SixA</fullName>
    </recommendedName>
</protein>
<keyword evidence="3" id="KW-1185">Reference proteome</keyword>
<dbReference type="SUPFAM" id="SSF53254">
    <property type="entry name" value="Phosphoglycerate mutase-like"/>
    <property type="match status" value="1"/>
</dbReference>
<dbReference type="Proteomes" id="UP000634667">
    <property type="component" value="Unassembled WGS sequence"/>
</dbReference>
<dbReference type="InterPro" id="IPR051021">
    <property type="entry name" value="Mito_Ser/Thr_phosphatase"/>
</dbReference>
<evidence type="ECO:0000256" key="1">
    <source>
        <dbReference type="ARBA" id="ARBA00022801"/>
    </source>
</evidence>
<dbReference type="InterPro" id="IPR029033">
    <property type="entry name" value="His_PPase_superfam"/>
</dbReference>
<evidence type="ECO:0008006" key="4">
    <source>
        <dbReference type="Google" id="ProtNLM"/>
    </source>
</evidence>
<dbReference type="Pfam" id="PF00300">
    <property type="entry name" value="His_Phos_1"/>
    <property type="match status" value="1"/>
</dbReference>
<reference evidence="3" key="1">
    <citation type="journal article" date="2019" name="Int. J. Syst. Evol. Microbiol.">
        <title>The Global Catalogue of Microorganisms (GCM) 10K type strain sequencing project: providing services to taxonomists for standard genome sequencing and annotation.</title>
        <authorList>
            <consortium name="The Broad Institute Genomics Platform"/>
            <consortium name="The Broad Institute Genome Sequencing Center for Infectious Disease"/>
            <person name="Wu L."/>
            <person name="Ma J."/>
        </authorList>
    </citation>
    <scope>NUCLEOTIDE SEQUENCE [LARGE SCALE GENOMIC DNA]</scope>
    <source>
        <strain evidence="3">KCTC 23723</strain>
    </source>
</reference>
<dbReference type="EMBL" id="BMYR01000008">
    <property type="protein sequence ID" value="GGW64444.1"/>
    <property type="molecule type" value="Genomic_DNA"/>
</dbReference>
<evidence type="ECO:0000313" key="2">
    <source>
        <dbReference type="EMBL" id="GGW64444.1"/>
    </source>
</evidence>
<proteinExistence type="predicted"/>
<name>A0ABQ2WMP6_9ALTE</name>
<dbReference type="PANTHER" id="PTHR20935">
    <property type="entry name" value="PHOSPHOGLYCERATE MUTASE-RELATED"/>
    <property type="match status" value="1"/>
</dbReference>
<dbReference type="InterPro" id="IPR013078">
    <property type="entry name" value="His_Pase_superF_clade-1"/>
</dbReference>
<gene>
    <name evidence="2" type="ORF">GCM10008111_20410</name>
</gene>
<evidence type="ECO:0000313" key="3">
    <source>
        <dbReference type="Proteomes" id="UP000634667"/>
    </source>
</evidence>